<dbReference type="AlphaFoldDB" id="A0A426Z4I3"/>
<dbReference type="EMBL" id="AMZH03008467">
    <property type="protein sequence ID" value="RRT58887.1"/>
    <property type="molecule type" value="Genomic_DNA"/>
</dbReference>
<evidence type="ECO:0000313" key="4">
    <source>
        <dbReference type="Proteomes" id="UP000287651"/>
    </source>
</evidence>
<evidence type="ECO:0000256" key="2">
    <source>
        <dbReference type="SAM" id="Phobius"/>
    </source>
</evidence>
<gene>
    <name evidence="3" type="ORF">B296_00046253</name>
</gene>
<keyword evidence="2" id="KW-1133">Transmembrane helix</keyword>
<organism evidence="3 4">
    <name type="scientific">Ensete ventricosum</name>
    <name type="common">Abyssinian banana</name>
    <name type="synonym">Musa ensete</name>
    <dbReference type="NCBI Taxonomy" id="4639"/>
    <lineage>
        <taxon>Eukaryota</taxon>
        <taxon>Viridiplantae</taxon>
        <taxon>Streptophyta</taxon>
        <taxon>Embryophyta</taxon>
        <taxon>Tracheophyta</taxon>
        <taxon>Spermatophyta</taxon>
        <taxon>Magnoliopsida</taxon>
        <taxon>Liliopsida</taxon>
        <taxon>Zingiberales</taxon>
        <taxon>Musaceae</taxon>
        <taxon>Ensete</taxon>
    </lineage>
</organism>
<feature type="compositionally biased region" description="Basic residues" evidence="1">
    <location>
        <begin position="43"/>
        <end position="56"/>
    </location>
</feature>
<keyword evidence="2" id="KW-0472">Membrane</keyword>
<feature type="transmembrane region" description="Helical" evidence="2">
    <location>
        <begin position="158"/>
        <end position="178"/>
    </location>
</feature>
<evidence type="ECO:0000313" key="3">
    <source>
        <dbReference type="EMBL" id="RRT58887.1"/>
    </source>
</evidence>
<accession>A0A426Z4I3</accession>
<evidence type="ECO:0000256" key="1">
    <source>
        <dbReference type="SAM" id="MobiDB-lite"/>
    </source>
</evidence>
<comment type="caution">
    <text evidence="3">The sequence shown here is derived from an EMBL/GenBank/DDBJ whole genome shotgun (WGS) entry which is preliminary data.</text>
</comment>
<proteinExistence type="predicted"/>
<reference evidence="3 4" key="1">
    <citation type="journal article" date="2014" name="Agronomy (Basel)">
        <title>A Draft Genome Sequence for Ensete ventricosum, the Drought-Tolerant Tree Against Hunger.</title>
        <authorList>
            <person name="Harrison J."/>
            <person name="Moore K.A."/>
            <person name="Paszkiewicz K."/>
            <person name="Jones T."/>
            <person name="Grant M."/>
            <person name="Ambacheew D."/>
            <person name="Muzemil S."/>
            <person name="Studholme D.J."/>
        </authorList>
    </citation>
    <scope>NUCLEOTIDE SEQUENCE [LARGE SCALE GENOMIC DNA]</scope>
</reference>
<dbReference type="Proteomes" id="UP000287651">
    <property type="component" value="Unassembled WGS sequence"/>
</dbReference>
<protein>
    <submittedName>
        <fullName evidence="3">Uncharacterized protein</fullName>
    </submittedName>
</protein>
<keyword evidence="2" id="KW-0812">Transmembrane</keyword>
<feature type="region of interest" description="Disordered" evidence="1">
    <location>
        <begin position="22"/>
        <end position="68"/>
    </location>
</feature>
<name>A0A426Z4I3_ENSVE</name>
<sequence>MWIATRYAPYGASWLVQSPVTQVPKSSGKHPVETSPGRGRIVFGRHKSHRGGKKSRSQVAEGKKPIPPTERTLIARSRSKSVKELCSARLGVIRVSNQSEHMPYVPLMADLTPLTHGTRVWLDNEASTKYVRDTQLPRLATDLYTLSSEILMDRAAKTMVLVSFISTSVFASSSSFFLNLPMSWYLDLEVKEDPFKELPEDMNVPMVVEQPVDGSPLPPEE</sequence>